<name>A0A942IAE3_9HYPH</name>
<evidence type="ECO:0000256" key="1">
    <source>
        <dbReference type="ARBA" id="ARBA00023172"/>
    </source>
</evidence>
<dbReference type="Pfam" id="PF00589">
    <property type="entry name" value="Phage_integrase"/>
    <property type="match status" value="1"/>
</dbReference>
<protein>
    <submittedName>
        <fullName evidence="3">Site-specific integrase</fullName>
    </submittedName>
</protein>
<dbReference type="InterPro" id="IPR002104">
    <property type="entry name" value="Integrase_catalytic"/>
</dbReference>
<evidence type="ECO:0000259" key="2">
    <source>
        <dbReference type="Pfam" id="PF00589"/>
    </source>
</evidence>
<dbReference type="InterPro" id="IPR013762">
    <property type="entry name" value="Integrase-like_cat_sf"/>
</dbReference>
<dbReference type="SUPFAM" id="SSF56349">
    <property type="entry name" value="DNA breaking-rejoining enzymes"/>
    <property type="match status" value="1"/>
</dbReference>
<sequence length="320" mass="35733">MHGDLELRAITKAHGRQFRDALAKIPKALPHKLAKLKLPELLKQDLSGYELRNAQTINKNLNLIAGIMAKAEKDGYLEDLPGWSNPFHVGFEIAHAERAPYEPFTIGELNALFASPVYSQGLRPKGGRGDAAYWFPWIALFTGARRTEIAQLKVGDVRETSGIAFIDFNEEGEDQNLKNLSSARSVPIHPELLRLGLRDYAAKRSLKAKASAPLWPEFEPPVADKAKSWSKWFGRYLASHVVDHPSKTFHSFRHTFKRACREAGISEEIHNAFTGHSGGGVARSYGRVRRADGTMDRGVSIERLKQEIDQVSYEGHSIAL</sequence>
<dbReference type="GO" id="GO:0015074">
    <property type="term" value="P:DNA integration"/>
    <property type="evidence" value="ECO:0007669"/>
    <property type="project" value="InterPro"/>
</dbReference>
<dbReference type="Proteomes" id="UP000680348">
    <property type="component" value="Unassembled WGS sequence"/>
</dbReference>
<dbReference type="CDD" id="cd01184">
    <property type="entry name" value="INT_C_like_1"/>
    <property type="match status" value="1"/>
</dbReference>
<organism evidence="3 4">
    <name type="scientific">Pseudaminobacter soli</name>
    <name type="common">ex Zhang et al. 2022</name>
    <dbReference type="NCBI Taxonomy" id="2831468"/>
    <lineage>
        <taxon>Bacteria</taxon>
        <taxon>Pseudomonadati</taxon>
        <taxon>Pseudomonadota</taxon>
        <taxon>Alphaproteobacteria</taxon>
        <taxon>Hyphomicrobiales</taxon>
        <taxon>Phyllobacteriaceae</taxon>
        <taxon>Pseudaminobacter</taxon>
    </lineage>
</organism>
<dbReference type="EMBL" id="JAGWCR010000012">
    <property type="protein sequence ID" value="MBS3651260.1"/>
    <property type="molecule type" value="Genomic_DNA"/>
</dbReference>
<keyword evidence="4" id="KW-1185">Reference proteome</keyword>
<dbReference type="InterPro" id="IPR011010">
    <property type="entry name" value="DNA_brk_join_enz"/>
</dbReference>
<proteinExistence type="predicted"/>
<gene>
    <name evidence="3" type="ORF">KEU06_21850</name>
</gene>
<accession>A0A942IAE3</accession>
<feature type="domain" description="Tyr recombinase" evidence="2">
    <location>
        <begin position="138"/>
        <end position="288"/>
    </location>
</feature>
<keyword evidence="1" id="KW-0233">DNA recombination</keyword>
<dbReference type="RefSeq" id="WP_188256798.1">
    <property type="nucleotide sequence ID" value="NZ_JABVCF010000012.1"/>
</dbReference>
<dbReference type="GO" id="GO:0006310">
    <property type="term" value="P:DNA recombination"/>
    <property type="evidence" value="ECO:0007669"/>
    <property type="project" value="UniProtKB-KW"/>
</dbReference>
<comment type="caution">
    <text evidence="3">The sequence shown here is derived from an EMBL/GenBank/DDBJ whole genome shotgun (WGS) entry which is preliminary data.</text>
</comment>
<dbReference type="AlphaFoldDB" id="A0A942IAE3"/>
<evidence type="ECO:0000313" key="4">
    <source>
        <dbReference type="Proteomes" id="UP000680348"/>
    </source>
</evidence>
<dbReference type="GO" id="GO:0003677">
    <property type="term" value="F:DNA binding"/>
    <property type="evidence" value="ECO:0007669"/>
    <property type="project" value="InterPro"/>
</dbReference>
<reference evidence="3" key="1">
    <citation type="submission" date="2021-04" db="EMBL/GenBank/DDBJ databases">
        <title>Pseudaminobacter soli sp. nov., isolated from paddy soil contaminated by heavy metals.</title>
        <authorList>
            <person name="Zhang K."/>
        </authorList>
    </citation>
    <scope>NUCLEOTIDE SEQUENCE</scope>
    <source>
        <strain evidence="3">19-2017</strain>
    </source>
</reference>
<evidence type="ECO:0000313" key="3">
    <source>
        <dbReference type="EMBL" id="MBS3651260.1"/>
    </source>
</evidence>
<dbReference type="Gene3D" id="1.10.443.10">
    <property type="entry name" value="Intergrase catalytic core"/>
    <property type="match status" value="1"/>
</dbReference>